<evidence type="ECO:0000313" key="3">
    <source>
        <dbReference type="EMBL" id="KAK2956662.1"/>
    </source>
</evidence>
<feature type="transmembrane region" description="Helical" evidence="2">
    <location>
        <begin position="32"/>
        <end position="62"/>
    </location>
</feature>
<protein>
    <submittedName>
        <fullName evidence="3">Uncharacterized protein</fullName>
    </submittedName>
</protein>
<organism evidence="3 4">
    <name type="scientific">Blattamonas nauphoetae</name>
    <dbReference type="NCBI Taxonomy" id="2049346"/>
    <lineage>
        <taxon>Eukaryota</taxon>
        <taxon>Metamonada</taxon>
        <taxon>Preaxostyla</taxon>
        <taxon>Oxymonadida</taxon>
        <taxon>Blattamonas</taxon>
    </lineage>
</organism>
<feature type="compositionally biased region" description="Basic and acidic residues" evidence="1">
    <location>
        <begin position="127"/>
        <end position="170"/>
    </location>
</feature>
<gene>
    <name evidence="3" type="ORF">BLNAU_8296</name>
</gene>
<keyword evidence="2" id="KW-0472">Membrane</keyword>
<feature type="region of interest" description="Disordered" evidence="1">
    <location>
        <begin position="127"/>
        <end position="206"/>
    </location>
</feature>
<evidence type="ECO:0000313" key="4">
    <source>
        <dbReference type="Proteomes" id="UP001281761"/>
    </source>
</evidence>
<keyword evidence="2" id="KW-0812">Transmembrane</keyword>
<proteinExistence type="predicted"/>
<dbReference type="EMBL" id="JARBJD010000053">
    <property type="protein sequence ID" value="KAK2956662.1"/>
    <property type="molecule type" value="Genomic_DNA"/>
</dbReference>
<name>A0ABQ9XYT7_9EUKA</name>
<evidence type="ECO:0000256" key="2">
    <source>
        <dbReference type="SAM" id="Phobius"/>
    </source>
</evidence>
<keyword evidence="4" id="KW-1185">Reference proteome</keyword>
<dbReference type="Proteomes" id="UP001281761">
    <property type="component" value="Unassembled WGS sequence"/>
</dbReference>
<sequence length="206" mass="23912">MKWDWKRPSSYSLILGEKHRQTFLYHVTIHPALWVLIGFGILLSVYIVPWCVCTPALLPVLLSCRRYRNKTPPEKRSRRFRMFLPDGGLGQTSEEPWWEIGNVNGGTQSYEGNGMSGKEHVVSLKEFGEGNVEGRGEERERVEKMTNQDLYEIQKEVEKKRKKVQEHYGDEKDEEDDSMKSSKNQTKIDSDSEDVFNSSDSSEEEF</sequence>
<reference evidence="3 4" key="1">
    <citation type="journal article" date="2022" name="bioRxiv">
        <title>Genomics of Preaxostyla Flagellates Illuminates Evolutionary Transitions and the Path Towards Mitochondrial Loss.</title>
        <authorList>
            <person name="Novak L.V.F."/>
            <person name="Treitli S.C."/>
            <person name="Pyrih J."/>
            <person name="Halakuc P."/>
            <person name="Pipaliya S.V."/>
            <person name="Vacek V."/>
            <person name="Brzon O."/>
            <person name="Soukal P."/>
            <person name="Eme L."/>
            <person name="Dacks J.B."/>
            <person name="Karnkowska A."/>
            <person name="Elias M."/>
            <person name="Hampl V."/>
        </authorList>
    </citation>
    <scope>NUCLEOTIDE SEQUENCE [LARGE SCALE GENOMIC DNA]</scope>
    <source>
        <strain evidence="3">NAU3</strain>
        <tissue evidence="3">Gut</tissue>
    </source>
</reference>
<evidence type="ECO:0000256" key="1">
    <source>
        <dbReference type="SAM" id="MobiDB-lite"/>
    </source>
</evidence>
<keyword evidence="2" id="KW-1133">Transmembrane helix</keyword>
<accession>A0ABQ9XYT7</accession>
<comment type="caution">
    <text evidence="3">The sequence shown here is derived from an EMBL/GenBank/DDBJ whole genome shotgun (WGS) entry which is preliminary data.</text>
</comment>